<feature type="domain" description="HYR" evidence="3">
    <location>
        <begin position="218"/>
        <end position="302"/>
    </location>
</feature>
<protein>
    <recommendedName>
        <fullName evidence="3">HYR domain-containing protein</fullName>
    </recommendedName>
</protein>
<dbReference type="PANTHER" id="PTHR24273:SF32">
    <property type="entry name" value="HYALIN"/>
    <property type="match status" value="1"/>
</dbReference>
<feature type="region of interest" description="Disordered" evidence="2">
    <location>
        <begin position="137"/>
        <end position="158"/>
    </location>
</feature>
<keyword evidence="1" id="KW-0677">Repeat</keyword>
<evidence type="ECO:0000313" key="5">
    <source>
        <dbReference type="Proteomes" id="UP001163046"/>
    </source>
</evidence>
<dbReference type="PANTHER" id="PTHR24273">
    <property type="entry name" value="FI04643P-RELATED"/>
    <property type="match status" value="1"/>
</dbReference>
<dbReference type="Pfam" id="PF02494">
    <property type="entry name" value="HYR"/>
    <property type="match status" value="2"/>
</dbReference>
<dbReference type="Proteomes" id="UP001163046">
    <property type="component" value="Unassembled WGS sequence"/>
</dbReference>
<evidence type="ECO:0000256" key="1">
    <source>
        <dbReference type="ARBA" id="ARBA00022737"/>
    </source>
</evidence>
<dbReference type="InterPro" id="IPR003410">
    <property type="entry name" value="HYR_dom"/>
</dbReference>
<sequence>MRGSCTHAYNCPFHAWSGWSGSVSQGTCGKQSRYRDYDAQIRYDIKEKNCYGIPSSCGARQYNYRDWCSCKYASCSLGGWSSWADLPSPVSGHCASQQRTRSYDVSWLYTERLDNCNGVEPLSCPSPQVENREKDIGPPSITCPNSISVPTDPGKPTAKVSIPKASATDNSDQLPTITNNAGAESKEFIVSSVPHEVRYTATDAAGLSASCTLQITVSDKERPRVSSCPPDIKKQTEQNEIRVTWDYPVFEDNFDVPPVQLRISSNRNPGALFPWGRYHVVYTASDRAGNKATCEFYVEVGPEQNVDSAKKNYTFYTGSCSGNDEEALARIRENFLNAVKDSPLADYLLCDVSQGQDCVLENIKVYCGENSRKRSIEERIITFDFVIRDKKVSSDRKVQAAKYVRVIAIVLKHFVAVIFSSG</sequence>
<keyword evidence="5" id="KW-1185">Reference proteome</keyword>
<evidence type="ECO:0000313" key="4">
    <source>
        <dbReference type="EMBL" id="KAJ7392903.1"/>
    </source>
</evidence>
<comment type="caution">
    <text evidence="4">The sequence shown here is derived from an EMBL/GenBank/DDBJ whole genome shotgun (WGS) entry which is preliminary data.</text>
</comment>
<gene>
    <name evidence="4" type="ORF">OS493_008140</name>
</gene>
<organism evidence="4 5">
    <name type="scientific">Desmophyllum pertusum</name>
    <dbReference type="NCBI Taxonomy" id="174260"/>
    <lineage>
        <taxon>Eukaryota</taxon>
        <taxon>Metazoa</taxon>
        <taxon>Cnidaria</taxon>
        <taxon>Anthozoa</taxon>
        <taxon>Hexacorallia</taxon>
        <taxon>Scleractinia</taxon>
        <taxon>Caryophylliina</taxon>
        <taxon>Caryophylliidae</taxon>
        <taxon>Desmophyllum</taxon>
    </lineage>
</organism>
<dbReference type="AlphaFoldDB" id="A0A9X0A4H3"/>
<proteinExistence type="predicted"/>
<evidence type="ECO:0000256" key="2">
    <source>
        <dbReference type="SAM" id="MobiDB-lite"/>
    </source>
</evidence>
<dbReference type="EMBL" id="MU825399">
    <property type="protein sequence ID" value="KAJ7392903.1"/>
    <property type="molecule type" value="Genomic_DNA"/>
</dbReference>
<accession>A0A9X0A4H3</accession>
<name>A0A9X0A4H3_9CNID</name>
<evidence type="ECO:0000259" key="3">
    <source>
        <dbReference type="PROSITE" id="PS50825"/>
    </source>
</evidence>
<reference evidence="4" key="1">
    <citation type="submission" date="2023-01" db="EMBL/GenBank/DDBJ databases">
        <title>Genome assembly of the deep-sea coral Lophelia pertusa.</title>
        <authorList>
            <person name="Herrera S."/>
            <person name="Cordes E."/>
        </authorList>
    </citation>
    <scope>NUCLEOTIDE SEQUENCE</scope>
    <source>
        <strain evidence="4">USNM1676648</strain>
        <tissue evidence="4">Polyp</tissue>
    </source>
</reference>
<dbReference type="PROSITE" id="PS50825">
    <property type="entry name" value="HYR"/>
    <property type="match status" value="2"/>
</dbReference>
<dbReference type="OrthoDB" id="6515930at2759"/>
<feature type="domain" description="HYR" evidence="3">
    <location>
        <begin position="134"/>
        <end position="217"/>
    </location>
</feature>